<gene>
    <name evidence="2" type="ORF">GKO46_12005</name>
    <name evidence="3" type="ORF">GKO48_09525</name>
</gene>
<dbReference type="Proteomes" id="UP001321249">
    <property type="component" value="Unassembled WGS sequence"/>
</dbReference>
<evidence type="ECO:0000313" key="3">
    <source>
        <dbReference type="EMBL" id="WFG39846.1"/>
    </source>
</evidence>
<evidence type="ECO:0000313" key="5">
    <source>
        <dbReference type="Proteomes" id="UP001321249"/>
    </source>
</evidence>
<protein>
    <submittedName>
        <fullName evidence="3">DUF448 domain-containing protein</fullName>
    </submittedName>
</protein>
<evidence type="ECO:0000313" key="4">
    <source>
        <dbReference type="Proteomes" id="UP001219901"/>
    </source>
</evidence>
<dbReference type="Proteomes" id="UP001219901">
    <property type="component" value="Chromosome"/>
</dbReference>
<reference evidence="3" key="2">
    <citation type="journal article" date="2023" name="Nat. Commun.">
        <title>Cultivation of marine bacteria of the SAR202 clade.</title>
        <authorList>
            <person name="Lim Y."/>
            <person name="Seo J.H."/>
            <person name="Giovannoni S.J."/>
            <person name="Kang I."/>
            <person name="Cho J.C."/>
        </authorList>
    </citation>
    <scope>NUCLEOTIDE SEQUENCE</scope>
    <source>
        <strain evidence="3">JH1073</strain>
    </source>
</reference>
<reference evidence="4" key="3">
    <citation type="submission" date="2023-06" db="EMBL/GenBank/DDBJ databases">
        <title>Pangenomics reveal diversification of enzyme families and niche specialization in globally abundant SAR202 bacteria.</title>
        <authorList>
            <person name="Saw J.H.W."/>
        </authorList>
    </citation>
    <scope>NUCLEOTIDE SEQUENCE [LARGE SCALE GENOMIC DNA]</scope>
    <source>
        <strain evidence="4">JH1073</strain>
    </source>
</reference>
<dbReference type="PANTHER" id="PTHR34215:SF1">
    <property type="entry name" value="YLXR DOMAIN-CONTAINING PROTEIN"/>
    <property type="match status" value="1"/>
</dbReference>
<dbReference type="InterPro" id="IPR007393">
    <property type="entry name" value="YlxR_dom"/>
</dbReference>
<proteinExistence type="predicted"/>
<accession>A0AAJ6CS16</accession>
<reference evidence="4 5" key="1">
    <citation type="submission" date="2019-11" db="EMBL/GenBank/DDBJ databases">
        <authorList>
            <person name="Cho J.-C."/>
        </authorList>
    </citation>
    <scope>NUCLEOTIDE SEQUENCE [LARGE SCALE GENOMIC DNA]</scope>
    <source>
        <strain evidence="3 4">JH1073</strain>
        <strain evidence="2 5">JH702</strain>
    </source>
</reference>
<sequence length="102" mass="11272">MSHTERRIPIRTCVICRKKRQRNELLRIVRTPEGLVMFDKAARMNGRGAYVCGDAGHLDMSDPSAGIDALGRGRLKSALRANLDDTTVKQLGEAIASHLTEL</sequence>
<evidence type="ECO:0000259" key="1">
    <source>
        <dbReference type="Pfam" id="PF04296"/>
    </source>
</evidence>
<dbReference type="PANTHER" id="PTHR34215">
    <property type="entry name" value="BLL0784 PROTEIN"/>
    <property type="match status" value="1"/>
</dbReference>
<dbReference type="InterPro" id="IPR035931">
    <property type="entry name" value="YlxR-like_sf"/>
</dbReference>
<dbReference type="InterPro" id="IPR037465">
    <property type="entry name" value="YlxR"/>
</dbReference>
<name>A0AAJ6CS16_9CHLR</name>
<dbReference type="Gene3D" id="3.30.1230.10">
    <property type="entry name" value="YlxR-like"/>
    <property type="match status" value="1"/>
</dbReference>
<keyword evidence="4" id="KW-1185">Reference proteome</keyword>
<dbReference type="EMBL" id="WMBE01000003">
    <property type="protein sequence ID" value="MDG0867792.1"/>
    <property type="molecule type" value="Genomic_DNA"/>
</dbReference>
<feature type="domain" description="YlxR" evidence="1">
    <location>
        <begin position="11"/>
        <end position="91"/>
    </location>
</feature>
<evidence type="ECO:0000313" key="2">
    <source>
        <dbReference type="EMBL" id="MDG0867792.1"/>
    </source>
</evidence>
<dbReference type="EMBL" id="CP046147">
    <property type="protein sequence ID" value="WFG39846.1"/>
    <property type="molecule type" value="Genomic_DNA"/>
</dbReference>
<dbReference type="AlphaFoldDB" id="A0AAJ6CS16"/>
<organism evidence="3 4">
    <name type="scientific">Candidatus Lucifugimonas marina</name>
    <dbReference type="NCBI Taxonomy" id="3038979"/>
    <lineage>
        <taxon>Bacteria</taxon>
        <taxon>Bacillati</taxon>
        <taxon>Chloroflexota</taxon>
        <taxon>Dehalococcoidia</taxon>
        <taxon>SAR202 cluster</taxon>
        <taxon>Candidatus Lucifugimonadales</taxon>
        <taxon>Candidatus Lucifugimonadaceae</taxon>
        <taxon>Candidatus Lucifugimonas</taxon>
    </lineage>
</organism>
<dbReference type="SUPFAM" id="SSF64376">
    <property type="entry name" value="YlxR-like"/>
    <property type="match status" value="1"/>
</dbReference>
<dbReference type="Pfam" id="PF04296">
    <property type="entry name" value="YlxR"/>
    <property type="match status" value="1"/>
</dbReference>
<dbReference type="RefSeq" id="WP_342826489.1">
    <property type="nucleotide sequence ID" value="NZ_CP046146.1"/>
</dbReference>